<proteinExistence type="predicted"/>
<keyword evidence="6" id="KW-1185">Reference proteome</keyword>
<dbReference type="OMA" id="TIEYCAT"/>
<dbReference type="InterPro" id="IPR042235">
    <property type="entry name" value="ZP-C_dom"/>
</dbReference>
<feature type="transmembrane region" description="Helical" evidence="3">
    <location>
        <begin position="218"/>
        <end position="241"/>
    </location>
</feature>
<dbReference type="SMART" id="SM00241">
    <property type="entry name" value="ZP"/>
    <property type="match status" value="1"/>
</dbReference>
<dbReference type="Proteomes" id="UP000007875">
    <property type="component" value="Unassembled WGS sequence"/>
</dbReference>
<evidence type="ECO:0000256" key="3">
    <source>
        <dbReference type="SAM" id="Phobius"/>
    </source>
</evidence>
<keyword evidence="2" id="KW-1015">Disulfide bond</keyword>
<dbReference type="PANTHER" id="PTHR14002:SF20">
    <property type="entry name" value="ZONA PELLUCIDA-LIKE DOMAIN-CONTAINING PROTEIN 1"/>
    <property type="match status" value="1"/>
</dbReference>
<evidence type="ECO:0000313" key="6">
    <source>
        <dbReference type="Proteomes" id="UP000007875"/>
    </source>
</evidence>
<keyword evidence="3" id="KW-0812">Transmembrane</keyword>
<name>H2YC34_CIOSA</name>
<keyword evidence="3" id="KW-1133">Transmembrane helix</keyword>
<organism evidence="5 6">
    <name type="scientific">Ciona savignyi</name>
    <name type="common">Pacific transparent sea squirt</name>
    <dbReference type="NCBI Taxonomy" id="51511"/>
    <lineage>
        <taxon>Eukaryota</taxon>
        <taxon>Metazoa</taxon>
        <taxon>Chordata</taxon>
        <taxon>Tunicata</taxon>
        <taxon>Ascidiacea</taxon>
        <taxon>Phlebobranchia</taxon>
        <taxon>Cionidae</taxon>
        <taxon>Ciona</taxon>
    </lineage>
</organism>
<evidence type="ECO:0000313" key="5">
    <source>
        <dbReference type="Ensembl" id="ENSCSAVP00000002882.1"/>
    </source>
</evidence>
<dbReference type="Ensembl" id="ENSCSAVT00000002926.1">
    <property type="protein sequence ID" value="ENSCSAVP00000002882.1"/>
    <property type="gene ID" value="ENSCSAVG00000001718.1"/>
</dbReference>
<evidence type="ECO:0000256" key="1">
    <source>
        <dbReference type="ARBA" id="ARBA00022729"/>
    </source>
</evidence>
<feature type="domain" description="ZP" evidence="4">
    <location>
        <begin position="1"/>
        <end position="175"/>
    </location>
</feature>
<reference evidence="6" key="1">
    <citation type="submission" date="2003-08" db="EMBL/GenBank/DDBJ databases">
        <authorList>
            <person name="Birren B."/>
            <person name="Nusbaum C."/>
            <person name="Abebe A."/>
            <person name="Abouelleil A."/>
            <person name="Adekoya E."/>
            <person name="Ait-zahra M."/>
            <person name="Allen N."/>
            <person name="Allen T."/>
            <person name="An P."/>
            <person name="Anderson M."/>
            <person name="Anderson S."/>
            <person name="Arachchi H."/>
            <person name="Armbruster J."/>
            <person name="Bachantsang P."/>
            <person name="Baldwin J."/>
            <person name="Barry A."/>
            <person name="Bayul T."/>
            <person name="Blitshsteyn B."/>
            <person name="Bloom T."/>
            <person name="Blye J."/>
            <person name="Boguslavskiy L."/>
            <person name="Borowsky M."/>
            <person name="Boukhgalter B."/>
            <person name="Brunache A."/>
            <person name="Butler J."/>
            <person name="Calixte N."/>
            <person name="Calvo S."/>
            <person name="Camarata J."/>
            <person name="Campo K."/>
            <person name="Chang J."/>
            <person name="Cheshatsang Y."/>
            <person name="Citroen M."/>
            <person name="Collymore A."/>
            <person name="Considine T."/>
            <person name="Cook A."/>
            <person name="Cooke P."/>
            <person name="Corum B."/>
            <person name="Cuomo C."/>
            <person name="David R."/>
            <person name="Dawoe T."/>
            <person name="Degray S."/>
            <person name="Dodge S."/>
            <person name="Dooley K."/>
            <person name="Dorje P."/>
            <person name="Dorjee K."/>
            <person name="Dorris L."/>
            <person name="Duffey N."/>
            <person name="Dupes A."/>
            <person name="Elkins T."/>
            <person name="Engels R."/>
            <person name="Erickson J."/>
            <person name="Farina A."/>
            <person name="Faro S."/>
            <person name="Ferreira P."/>
            <person name="Fischer H."/>
            <person name="Fitzgerald M."/>
            <person name="Foley K."/>
            <person name="Gage D."/>
            <person name="Galagan J."/>
            <person name="Gearin G."/>
            <person name="Gnerre S."/>
            <person name="Gnirke A."/>
            <person name="Goyette A."/>
            <person name="Graham J."/>
            <person name="Grandbois E."/>
            <person name="Gyaltsen K."/>
            <person name="Hafez N."/>
            <person name="Hagopian D."/>
            <person name="Hagos B."/>
            <person name="Hall J."/>
            <person name="Hatcher B."/>
            <person name="Heller A."/>
            <person name="Higgins H."/>
            <person name="Honan T."/>
            <person name="Horn A."/>
            <person name="Houde N."/>
            <person name="Hughes L."/>
            <person name="Hulme W."/>
            <person name="Husby E."/>
            <person name="Iliev I."/>
            <person name="Jaffe D."/>
            <person name="Jones C."/>
            <person name="Kamal M."/>
            <person name="Kamat A."/>
            <person name="Kamvysselis M."/>
            <person name="Karlsson E."/>
            <person name="Kells C."/>
            <person name="Kieu A."/>
            <person name="Kisner P."/>
            <person name="Kodira C."/>
            <person name="Kulbokas E."/>
            <person name="Labutti K."/>
            <person name="Lama D."/>
            <person name="Landers T."/>
            <person name="Leger J."/>
            <person name="Levine S."/>
            <person name="Lewis D."/>
            <person name="Lewis T."/>
            <person name="Lindblad-toh K."/>
            <person name="Liu X."/>
            <person name="Lokyitsang T."/>
            <person name="Lokyitsang Y."/>
            <person name="Lucien O."/>
            <person name="Lui A."/>
            <person name="Ma L.J."/>
            <person name="Mabbitt R."/>
            <person name="Macdonald J."/>
            <person name="Maclean C."/>
            <person name="Major J."/>
            <person name="Manning J."/>
            <person name="Marabella R."/>
            <person name="Maru K."/>
            <person name="Matthews C."/>
            <person name="Mauceli E."/>
            <person name="Mccarthy M."/>
            <person name="Mcdonough S."/>
            <person name="Mcghee T."/>
            <person name="Meldrim J."/>
            <person name="Meneus L."/>
            <person name="Mesirov J."/>
            <person name="Mihalev A."/>
            <person name="Mihova T."/>
            <person name="Mikkelsen T."/>
            <person name="Mlenga V."/>
            <person name="Moru K."/>
            <person name="Mozes J."/>
            <person name="Mulrain L."/>
            <person name="Munson G."/>
            <person name="Naylor J."/>
            <person name="Newes C."/>
            <person name="Nguyen C."/>
            <person name="Nguyen N."/>
            <person name="Nguyen T."/>
            <person name="Nicol R."/>
            <person name="Nielsen C."/>
            <person name="Nizzari M."/>
            <person name="Norbu C."/>
            <person name="Norbu N."/>
            <person name="O'donnell P."/>
            <person name="Okoawo O."/>
            <person name="O'leary S."/>
            <person name="Omotosho B."/>
            <person name="O'neill K."/>
            <person name="Osman S."/>
            <person name="Parker S."/>
            <person name="Perrin D."/>
            <person name="Phunkhang P."/>
            <person name="Piqani B."/>
            <person name="Purcell S."/>
            <person name="Rachupka T."/>
            <person name="Ramasamy U."/>
            <person name="Rameau R."/>
            <person name="Ray V."/>
            <person name="Raymond C."/>
            <person name="Retta R."/>
            <person name="Richardson S."/>
            <person name="Rise C."/>
            <person name="Rodriguez J."/>
            <person name="Rogers J."/>
            <person name="Rogov P."/>
            <person name="Rutman M."/>
            <person name="Schupbach R."/>
            <person name="Seaman C."/>
            <person name="Settipalli S."/>
            <person name="Sharpe T."/>
            <person name="Sheridan J."/>
            <person name="Sherpa N."/>
            <person name="Shi J."/>
            <person name="Smirnov S."/>
            <person name="Smith C."/>
            <person name="Sougnez C."/>
            <person name="Spencer B."/>
            <person name="Stalker J."/>
            <person name="Stange-thomann N."/>
            <person name="Stavropoulos S."/>
            <person name="Stetson K."/>
            <person name="Stone C."/>
            <person name="Stone S."/>
            <person name="Stubbs M."/>
            <person name="Talamas J."/>
            <person name="Tchuinga P."/>
            <person name="Tenzing P."/>
            <person name="Tesfaye S."/>
            <person name="Theodore J."/>
            <person name="Thoulutsang Y."/>
            <person name="Topham K."/>
            <person name="Towey S."/>
            <person name="Tsamla T."/>
            <person name="Tsomo N."/>
            <person name="Vallee D."/>
            <person name="Vassiliev H."/>
            <person name="Venkataraman V."/>
            <person name="Vinson J."/>
            <person name="Vo A."/>
            <person name="Wade C."/>
            <person name="Wang S."/>
            <person name="Wangchuk T."/>
            <person name="Wangdi T."/>
            <person name="Whittaker C."/>
            <person name="Wilkinson J."/>
            <person name="Wu Y."/>
            <person name="Wyman D."/>
            <person name="Yadav S."/>
            <person name="Yang S."/>
            <person name="Yang X."/>
            <person name="Yeager S."/>
            <person name="Yee E."/>
            <person name="Young G."/>
            <person name="Zainoun J."/>
            <person name="Zembeck L."/>
            <person name="Zimmer A."/>
            <person name="Zody M."/>
            <person name="Lander E."/>
        </authorList>
    </citation>
    <scope>NUCLEOTIDE SEQUENCE [LARGE SCALE GENOMIC DNA]</scope>
</reference>
<reference evidence="5" key="3">
    <citation type="submission" date="2025-09" db="UniProtKB">
        <authorList>
            <consortium name="Ensembl"/>
        </authorList>
    </citation>
    <scope>IDENTIFICATION</scope>
</reference>
<sequence>MGTLVSVPFSCSYPSNITVALPTPYYPEANVISIPGPNGTGTFVVEMNLFTDSTYTAVSNTTTFATTDIIYVQTKLTADDNNLVLLIHDCWATPTSSGTDPLAYYFIAKGCPIAGRVADTVHVTMNGVGKVARFNTQVFGFVDYNSTYFHCTVDLCSENARQVCERNCDEEEENSTVLLTRRKRLANDDVLSLGPFINKESTGISETSPKKPAGVSPYTIMICTFSIVIAILLVVVLYFVLISR</sequence>
<dbReference type="Pfam" id="PF00100">
    <property type="entry name" value="Zona_pellucida"/>
    <property type="match status" value="1"/>
</dbReference>
<dbReference type="HOGENOM" id="CLU_057530_0_0_1"/>
<evidence type="ECO:0000259" key="4">
    <source>
        <dbReference type="PROSITE" id="PS51034"/>
    </source>
</evidence>
<dbReference type="InParanoid" id="H2YC34"/>
<dbReference type="eggNOG" id="ENOG502QT6B">
    <property type="taxonomic scope" value="Eukaryota"/>
</dbReference>
<reference evidence="5" key="2">
    <citation type="submission" date="2025-08" db="UniProtKB">
        <authorList>
            <consortium name="Ensembl"/>
        </authorList>
    </citation>
    <scope>IDENTIFICATION</scope>
</reference>
<dbReference type="STRING" id="51511.ENSCSAVP00000002882"/>
<dbReference type="PROSITE" id="PS51034">
    <property type="entry name" value="ZP_2"/>
    <property type="match status" value="1"/>
</dbReference>
<dbReference type="InterPro" id="IPR001507">
    <property type="entry name" value="ZP_dom"/>
</dbReference>
<dbReference type="Gene3D" id="2.60.40.4100">
    <property type="entry name" value="Zona pellucida, ZP-C domain"/>
    <property type="match status" value="1"/>
</dbReference>
<protein>
    <recommendedName>
        <fullName evidence="4">ZP domain-containing protein</fullName>
    </recommendedName>
</protein>
<keyword evidence="1" id="KW-0732">Signal</keyword>
<dbReference type="InterPro" id="IPR055355">
    <property type="entry name" value="ZP-C"/>
</dbReference>
<evidence type="ECO:0000256" key="2">
    <source>
        <dbReference type="ARBA" id="ARBA00023157"/>
    </source>
</evidence>
<accession>H2YC34</accession>
<dbReference type="GeneTree" id="ENSGT00940000156038"/>
<dbReference type="PANTHER" id="PTHR14002">
    <property type="entry name" value="ENDOGLIN/TGF-BETA RECEPTOR TYPE III"/>
    <property type="match status" value="1"/>
</dbReference>
<keyword evidence="3" id="KW-0472">Membrane</keyword>
<dbReference type="AlphaFoldDB" id="H2YC34"/>